<reference evidence="2 3" key="1">
    <citation type="submission" date="2020-08" db="EMBL/GenBank/DDBJ databases">
        <title>Genomic Encyclopedia of Type Strains, Phase III (KMG-III): the genomes of soil and plant-associated and newly described type strains.</title>
        <authorList>
            <person name="Whitman W."/>
        </authorList>
    </citation>
    <scope>NUCLEOTIDE SEQUENCE [LARGE SCALE GENOMIC DNA]</scope>
    <source>
        <strain evidence="2 3">CECT 5995</strain>
    </source>
</reference>
<dbReference type="SUPFAM" id="SSF160719">
    <property type="entry name" value="gpW/gp25-like"/>
    <property type="match status" value="1"/>
</dbReference>
<evidence type="ECO:0000313" key="2">
    <source>
        <dbReference type="EMBL" id="MBB3142566.1"/>
    </source>
</evidence>
<dbReference type="Gene3D" id="3.10.450.40">
    <property type="match status" value="1"/>
</dbReference>
<dbReference type="EMBL" id="JACHXM010000023">
    <property type="protein sequence ID" value="MBB3142566.1"/>
    <property type="molecule type" value="Genomic_DNA"/>
</dbReference>
<sequence length="144" mass="16153">MTAFRDRSGPLGARLFERLSSPARPVPTDDEAVEATLTSIKRHLVDLLNSHPGHSECAPALGLLDFNDATLGVLDLELKVERAIRECIERFEPRVSRVEVEAMPNEDTPLQLRFQVQATLDLGRDSTQTTIDLLLNDKRYQCLN</sequence>
<dbReference type="PANTHER" id="PTHR38595">
    <property type="entry name" value="CYTOPLASMIC PROTEIN-RELATED"/>
    <property type="match status" value="1"/>
</dbReference>
<comment type="caution">
    <text evidence="2">The sequence shown here is derived from an EMBL/GenBank/DDBJ whole genome shotgun (WGS) entry which is preliminary data.</text>
</comment>
<dbReference type="Pfam" id="PF04965">
    <property type="entry name" value="GPW_gp25"/>
    <property type="match status" value="1"/>
</dbReference>
<name>A0A7W5G7J6_9GAMM</name>
<evidence type="ECO:0000313" key="3">
    <source>
        <dbReference type="Proteomes" id="UP000525987"/>
    </source>
</evidence>
<proteinExistence type="predicted"/>
<dbReference type="NCBIfam" id="TIGR03357">
    <property type="entry name" value="VI_zyme"/>
    <property type="match status" value="1"/>
</dbReference>
<dbReference type="InterPro" id="IPR017737">
    <property type="entry name" value="TssE1-like"/>
</dbReference>
<dbReference type="InterPro" id="IPR007048">
    <property type="entry name" value="IraD/Gp25-like"/>
</dbReference>
<dbReference type="RefSeq" id="WP_183388937.1">
    <property type="nucleotide sequence ID" value="NZ_JACHXM010000023.1"/>
</dbReference>
<feature type="domain" description="IraD/Gp25-like" evidence="1">
    <location>
        <begin position="38"/>
        <end position="121"/>
    </location>
</feature>
<keyword evidence="3" id="KW-1185">Reference proteome</keyword>
<dbReference type="Proteomes" id="UP000525987">
    <property type="component" value="Unassembled WGS sequence"/>
</dbReference>
<evidence type="ECO:0000259" key="1">
    <source>
        <dbReference type="Pfam" id="PF04965"/>
    </source>
</evidence>
<gene>
    <name evidence="2" type="ORF">FHR96_003466</name>
</gene>
<dbReference type="PANTHER" id="PTHR38595:SF2">
    <property type="entry name" value="TYPE VI SECRETION SYSTEM BASEPLATE SUBUNIT TSSE"/>
    <property type="match status" value="1"/>
</dbReference>
<dbReference type="InterPro" id="IPR053176">
    <property type="entry name" value="T6SS_TssE1-like"/>
</dbReference>
<organism evidence="2 3">
    <name type="scientific">Halomonas organivorans</name>
    <dbReference type="NCBI Taxonomy" id="257772"/>
    <lineage>
        <taxon>Bacteria</taxon>
        <taxon>Pseudomonadati</taxon>
        <taxon>Pseudomonadota</taxon>
        <taxon>Gammaproteobacteria</taxon>
        <taxon>Oceanospirillales</taxon>
        <taxon>Halomonadaceae</taxon>
        <taxon>Halomonas</taxon>
    </lineage>
</organism>
<accession>A0A7W5G7J6</accession>
<dbReference type="AlphaFoldDB" id="A0A7W5G7J6"/>
<protein>
    <submittedName>
        <fullName evidence="2">Type VI secretion system protein</fullName>
    </submittedName>
</protein>